<dbReference type="Proteomes" id="UP001209083">
    <property type="component" value="Chromosome"/>
</dbReference>
<gene>
    <name evidence="2" type="ORF">LWF01_07795</name>
</gene>
<dbReference type="PANTHER" id="PTHR43364">
    <property type="entry name" value="NADH-SPECIFIC METHYLGLYOXAL REDUCTASE-RELATED"/>
    <property type="match status" value="1"/>
</dbReference>
<dbReference type="RefSeq" id="WP_349640473.1">
    <property type="nucleotide sequence ID" value="NZ_CP090958.1"/>
</dbReference>
<dbReference type="InterPro" id="IPR036812">
    <property type="entry name" value="NAD(P)_OxRdtase_dom_sf"/>
</dbReference>
<organism evidence="2 3">
    <name type="scientific">Saxibacter everestensis</name>
    <dbReference type="NCBI Taxonomy" id="2909229"/>
    <lineage>
        <taxon>Bacteria</taxon>
        <taxon>Bacillati</taxon>
        <taxon>Actinomycetota</taxon>
        <taxon>Actinomycetes</taxon>
        <taxon>Micrococcales</taxon>
        <taxon>Brevibacteriaceae</taxon>
        <taxon>Saxibacter</taxon>
    </lineage>
</organism>
<reference evidence="2 3" key="1">
    <citation type="submission" date="2023-05" db="EMBL/GenBank/DDBJ databases">
        <title>Lithophilousrod everest ZFBP1038 complete genpme.</title>
        <authorList>
            <person name="Tian M."/>
        </authorList>
    </citation>
    <scope>NUCLEOTIDE SEQUENCE [LARGE SCALE GENOMIC DNA]</scope>
    <source>
        <strain evidence="2 3">ZFBP1038</strain>
    </source>
</reference>
<dbReference type="Pfam" id="PF00248">
    <property type="entry name" value="Aldo_ket_red"/>
    <property type="match status" value="1"/>
</dbReference>
<dbReference type="EMBL" id="CP090958">
    <property type="protein sequence ID" value="WGW13650.1"/>
    <property type="molecule type" value="Genomic_DNA"/>
</dbReference>
<dbReference type="SUPFAM" id="SSF51430">
    <property type="entry name" value="NAD(P)-linked oxidoreductase"/>
    <property type="match status" value="1"/>
</dbReference>
<protein>
    <submittedName>
        <fullName evidence="2">Aldo/keto reductase</fullName>
    </submittedName>
</protein>
<proteinExistence type="predicted"/>
<evidence type="ECO:0000313" key="2">
    <source>
        <dbReference type="EMBL" id="WGW13650.1"/>
    </source>
</evidence>
<evidence type="ECO:0000313" key="3">
    <source>
        <dbReference type="Proteomes" id="UP001209083"/>
    </source>
</evidence>
<accession>A0ABY8QXA5</accession>
<name>A0ABY8QXA5_9MICO</name>
<keyword evidence="3" id="KW-1185">Reference proteome</keyword>
<feature type="domain" description="NADP-dependent oxidoreductase" evidence="1">
    <location>
        <begin position="16"/>
        <end position="306"/>
    </location>
</feature>
<dbReference type="Gene3D" id="3.20.20.100">
    <property type="entry name" value="NADP-dependent oxidoreductase domain"/>
    <property type="match status" value="1"/>
</dbReference>
<dbReference type="InterPro" id="IPR050523">
    <property type="entry name" value="AKR_Detox_Biosynth"/>
</dbReference>
<dbReference type="PRINTS" id="PR00069">
    <property type="entry name" value="ALDKETRDTASE"/>
</dbReference>
<evidence type="ECO:0000259" key="1">
    <source>
        <dbReference type="Pfam" id="PF00248"/>
    </source>
</evidence>
<dbReference type="InterPro" id="IPR023210">
    <property type="entry name" value="NADP_OxRdtase_dom"/>
</dbReference>
<sequence length="307" mass="32242">MYVNYAGRSGLRVSTLGLGTMTWGRGVPADAAAELVRTFVDAGGNLIDTSFAYGVAQQMVGDIISSKVDRDDLVLVSKAGISPGVNDVSVDCSRRGLMAQLDQTLQTLGTDHLDLWLVEAWDSNVPLEETLSVLAAAQRSGRTRYVGVANYSGWQSALAVSASEVPLVAAEVEYSLLQRTADAELLPAAEHLGIGVLASSALGRGVLTGKYRHAIPRDSRAASSDWSAFVGDYLNERDGQIVEAVTAAASGLNFSPLAVALSWLASHSSITSAIVGPRTVAQLNEILDGIDADVPDEILAALDEVSQ</sequence>
<dbReference type="InterPro" id="IPR020471">
    <property type="entry name" value="AKR"/>
</dbReference>
<dbReference type="PANTHER" id="PTHR43364:SF18">
    <property type="entry name" value="OXIDOREDUCTASE"/>
    <property type="match status" value="1"/>
</dbReference>